<feature type="compositionally biased region" description="Gly residues" evidence="1">
    <location>
        <begin position="155"/>
        <end position="164"/>
    </location>
</feature>
<feature type="non-terminal residue" evidence="2">
    <location>
        <position position="1"/>
    </location>
</feature>
<evidence type="ECO:0000256" key="1">
    <source>
        <dbReference type="SAM" id="MobiDB-lite"/>
    </source>
</evidence>
<dbReference type="EMBL" id="CADCVY010000063">
    <property type="protein sequence ID" value="CAA9502479.1"/>
    <property type="molecule type" value="Genomic_DNA"/>
</dbReference>
<evidence type="ECO:0000313" key="2">
    <source>
        <dbReference type="EMBL" id="CAA9502479.1"/>
    </source>
</evidence>
<proteinExistence type="predicted"/>
<gene>
    <name evidence="2" type="ORF">AVDCRST_MAG44-857</name>
</gene>
<feature type="region of interest" description="Disordered" evidence="1">
    <location>
        <begin position="66"/>
        <end position="98"/>
    </location>
</feature>
<feature type="region of interest" description="Disordered" evidence="1">
    <location>
        <begin position="120"/>
        <end position="165"/>
    </location>
</feature>
<reference evidence="2" key="1">
    <citation type="submission" date="2020-02" db="EMBL/GenBank/DDBJ databases">
        <authorList>
            <person name="Meier V. D."/>
        </authorList>
    </citation>
    <scope>NUCLEOTIDE SEQUENCE</scope>
    <source>
        <strain evidence="2">AVDCRST_MAG44</strain>
    </source>
</reference>
<dbReference type="AlphaFoldDB" id="A0A6J4SLJ8"/>
<sequence>GADQPHPLRARAAGLFRHCRVRHFGRPARRRKTPDAGHVHLLRRRHRGRRRHLARLVDRRAGVLGTHQRHPADLHRRRPARVAGEPPPFRRPSAAVVRRRRPRRVRHLWRGQGAGIWGRAGSGLRHGGAHRLRRRNHPRRTCRRTVDPDAAGALRHGGGAGGGPVRRPCAAGGHWLGDGAGSGRGRICAPRGSDCAGLVTSGLQGL</sequence>
<feature type="compositionally biased region" description="Basic residues" evidence="1">
    <location>
        <begin position="127"/>
        <end position="143"/>
    </location>
</feature>
<protein>
    <submittedName>
        <fullName evidence="2">UPF0126 inner membrane protein CC_3680</fullName>
    </submittedName>
</protein>
<name>A0A6J4SLJ8_9SPHN</name>
<accession>A0A6J4SLJ8</accession>
<feature type="non-terminal residue" evidence="2">
    <location>
        <position position="206"/>
    </location>
</feature>
<organism evidence="2">
    <name type="scientific">uncultured Sphingomonas sp</name>
    <dbReference type="NCBI Taxonomy" id="158754"/>
    <lineage>
        <taxon>Bacteria</taxon>
        <taxon>Pseudomonadati</taxon>
        <taxon>Pseudomonadota</taxon>
        <taxon>Alphaproteobacteria</taxon>
        <taxon>Sphingomonadales</taxon>
        <taxon>Sphingomonadaceae</taxon>
        <taxon>Sphingomonas</taxon>
        <taxon>environmental samples</taxon>
    </lineage>
</organism>